<accession>A0A0A9ZC65</accession>
<comment type="catalytic activity">
    <reaction evidence="1">
        <text>Hydrolysis of (1-&gt;4)-beta-linkages between N-acetylmuramic acid and N-acetyl-D-glucosamine residues in a peptidoglycan and between N-acetyl-D-glucosamine residues in chitodextrins.</text>
        <dbReference type="EC" id="3.2.1.17"/>
    </reaction>
</comment>
<dbReference type="AlphaFoldDB" id="A0A0A9ZC65"/>
<keyword evidence="5" id="KW-0326">Glycosidase</keyword>
<keyword evidence="4" id="KW-1015">Disulfide bond</keyword>
<reference evidence="7" key="1">
    <citation type="journal article" date="2014" name="PLoS ONE">
        <title>Transcriptome-Based Identification of ABC Transporters in the Western Tarnished Plant Bug Lygus hesperus.</title>
        <authorList>
            <person name="Hull J.J."/>
            <person name="Chaney K."/>
            <person name="Geib S.M."/>
            <person name="Fabrick J.A."/>
            <person name="Brent C.S."/>
            <person name="Walsh D."/>
            <person name="Lavine L.C."/>
        </authorList>
    </citation>
    <scope>NUCLEOTIDE SEQUENCE</scope>
</reference>
<proteinExistence type="predicted"/>
<feature type="transmembrane region" description="Helical" evidence="6">
    <location>
        <begin position="220"/>
        <end position="241"/>
    </location>
</feature>
<evidence type="ECO:0000256" key="3">
    <source>
        <dbReference type="ARBA" id="ARBA00022638"/>
    </source>
</evidence>
<name>A0A0A9ZC65_LYGHE</name>
<keyword evidence="5" id="KW-0378">Hydrolase</keyword>
<evidence type="ECO:0000313" key="7">
    <source>
        <dbReference type="EMBL" id="JAG40938.1"/>
    </source>
</evidence>
<evidence type="ECO:0000256" key="2">
    <source>
        <dbReference type="ARBA" id="ARBA00012732"/>
    </source>
</evidence>
<dbReference type="PROSITE" id="PS51348">
    <property type="entry name" value="GLYCOSYL_HYDROL_F22_2"/>
    <property type="match status" value="1"/>
</dbReference>
<keyword evidence="3" id="KW-0929">Antimicrobial</keyword>
<keyword evidence="6" id="KW-1133">Transmembrane helix</keyword>
<dbReference type="InterPro" id="IPR001916">
    <property type="entry name" value="Glyco_hydro_22"/>
</dbReference>
<sequence>FFFGASPLAVQFSLQGDRLVSRYMSYIYLLYYVIPVMLPVAAVLLTTLASVWGRIFTACEFAAELSKPEHKVDFWQIPTWVCLAHHASGLDTRYSHPANYFGIFRIASHWCSRCGFNCSDLTDDDVSKDIDCAVNVVYKEHGGSQNRGFYSGWGDWYTDFCLDPWENLDRFDCKVEPVGFQINNQKNTLNNNLSSSSSSNYTTTNPAFLNSNSSYFWRDIFSITLLCSAYVCVIILAVYLYRSNLYERLLDF</sequence>
<dbReference type="InterPro" id="IPR023346">
    <property type="entry name" value="Lysozyme-like_dom_sf"/>
</dbReference>
<dbReference type="PANTHER" id="PTHR11407:SF63">
    <property type="entry name" value="LYSOZYME C"/>
    <property type="match status" value="1"/>
</dbReference>
<dbReference type="Gene3D" id="1.10.530.10">
    <property type="match status" value="1"/>
</dbReference>
<dbReference type="GO" id="GO:0042742">
    <property type="term" value="P:defense response to bacterium"/>
    <property type="evidence" value="ECO:0007669"/>
    <property type="project" value="UniProtKB-KW"/>
</dbReference>
<dbReference type="Pfam" id="PF00062">
    <property type="entry name" value="Lys"/>
    <property type="match status" value="1"/>
</dbReference>
<organism evidence="7">
    <name type="scientific">Lygus hesperus</name>
    <name type="common">Western plant bug</name>
    <dbReference type="NCBI Taxonomy" id="30085"/>
    <lineage>
        <taxon>Eukaryota</taxon>
        <taxon>Metazoa</taxon>
        <taxon>Ecdysozoa</taxon>
        <taxon>Arthropoda</taxon>
        <taxon>Hexapoda</taxon>
        <taxon>Insecta</taxon>
        <taxon>Pterygota</taxon>
        <taxon>Neoptera</taxon>
        <taxon>Paraneoptera</taxon>
        <taxon>Hemiptera</taxon>
        <taxon>Heteroptera</taxon>
        <taxon>Panheteroptera</taxon>
        <taxon>Cimicomorpha</taxon>
        <taxon>Miridae</taxon>
        <taxon>Mirini</taxon>
        <taxon>Lygus</taxon>
    </lineage>
</organism>
<evidence type="ECO:0000256" key="5">
    <source>
        <dbReference type="ARBA" id="ARBA00023295"/>
    </source>
</evidence>
<dbReference type="SUPFAM" id="SSF53955">
    <property type="entry name" value="Lysozyme-like"/>
    <property type="match status" value="1"/>
</dbReference>
<dbReference type="GO" id="GO:0031640">
    <property type="term" value="P:killing of cells of another organism"/>
    <property type="evidence" value="ECO:0007669"/>
    <property type="project" value="UniProtKB-KW"/>
</dbReference>
<keyword evidence="3" id="KW-0081">Bacteriolytic enzyme</keyword>
<feature type="non-terminal residue" evidence="7">
    <location>
        <position position="1"/>
    </location>
</feature>
<evidence type="ECO:0000256" key="4">
    <source>
        <dbReference type="ARBA" id="ARBA00023157"/>
    </source>
</evidence>
<feature type="transmembrane region" description="Helical" evidence="6">
    <location>
        <begin position="29"/>
        <end position="52"/>
    </location>
</feature>
<evidence type="ECO:0000256" key="6">
    <source>
        <dbReference type="SAM" id="Phobius"/>
    </source>
</evidence>
<keyword evidence="6" id="KW-0812">Transmembrane</keyword>
<dbReference type="EC" id="3.2.1.17" evidence="2"/>
<keyword evidence="6" id="KW-0472">Membrane</keyword>
<dbReference type="EMBL" id="GBHO01002666">
    <property type="protein sequence ID" value="JAG40938.1"/>
    <property type="molecule type" value="Transcribed_RNA"/>
</dbReference>
<dbReference type="GO" id="GO:0003796">
    <property type="term" value="F:lysozyme activity"/>
    <property type="evidence" value="ECO:0007669"/>
    <property type="project" value="UniProtKB-EC"/>
</dbReference>
<gene>
    <name evidence="7" type="primary">LysP_1</name>
    <name evidence="7" type="ORF">CM83_47272</name>
</gene>
<dbReference type="SMART" id="SM00263">
    <property type="entry name" value="LYZ1"/>
    <property type="match status" value="1"/>
</dbReference>
<evidence type="ECO:0000256" key="1">
    <source>
        <dbReference type="ARBA" id="ARBA00000632"/>
    </source>
</evidence>
<protein>
    <recommendedName>
        <fullName evidence="2">lysozyme</fullName>
        <ecNumber evidence="2">3.2.1.17</ecNumber>
    </recommendedName>
</protein>
<reference evidence="7" key="2">
    <citation type="submission" date="2014-07" db="EMBL/GenBank/DDBJ databases">
        <authorList>
            <person name="Hull J."/>
        </authorList>
    </citation>
    <scope>NUCLEOTIDE SEQUENCE</scope>
</reference>
<dbReference type="PANTHER" id="PTHR11407">
    <property type="entry name" value="LYSOZYME C"/>
    <property type="match status" value="1"/>
</dbReference>